<evidence type="ECO:0000256" key="4">
    <source>
        <dbReference type="ARBA" id="ARBA00023172"/>
    </source>
</evidence>
<keyword evidence="3" id="KW-0227">DNA damage</keyword>
<feature type="compositionally biased region" description="Basic and acidic residues" evidence="8">
    <location>
        <begin position="53"/>
        <end position="63"/>
    </location>
</feature>
<feature type="compositionally biased region" description="Acidic residues" evidence="8">
    <location>
        <begin position="107"/>
        <end position="116"/>
    </location>
</feature>
<name>A0A517L4K5_9PEZI</name>
<gene>
    <name evidence="9" type="ORF">FKW77_010360</name>
</gene>
<feature type="compositionally biased region" description="Basic and acidic residues" evidence="8">
    <location>
        <begin position="749"/>
        <end position="767"/>
    </location>
</feature>
<protein>
    <recommendedName>
        <fullName evidence="7">Structure-specific endonuclease subunit SLX4</fullName>
    </recommendedName>
</protein>
<dbReference type="GO" id="GO:0006281">
    <property type="term" value="P:DNA repair"/>
    <property type="evidence" value="ECO:0007669"/>
    <property type="project" value="UniProtKB-KW"/>
</dbReference>
<feature type="compositionally biased region" description="Low complexity" evidence="8">
    <location>
        <begin position="37"/>
        <end position="47"/>
    </location>
</feature>
<organism evidence="9 10">
    <name type="scientific">Venturia effusa</name>
    <dbReference type="NCBI Taxonomy" id="50376"/>
    <lineage>
        <taxon>Eukaryota</taxon>
        <taxon>Fungi</taxon>
        <taxon>Dikarya</taxon>
        <taxon>Ascomycota</taxon>
        <taxon>Pezizomycotina</taxon>
        <taxon>Dothideomycetes</taxon>
        <taxon>Pleosporomycetidae</taxon>
        <taxon>Venturiales</taxon>
        <taxon>Venturiaceae</taxon>
        <taxon>Venturia</taxon>
    </lineage>
</organism>
<keyword evidence="5" id="KW-0234">DNA repair</keyword>
<evidence type="ECO:0000256" key="1">
    <source>
        <dbReference type="ARBA" id="ARBA00004123"/>
    </source>
</evidence>
<accession>A0A517L4K5</accession>
<dbReference type="OrthoDB" id="5349119at2759"/>
<feature type="region of interest" description="Disordered" evidence="8">
    <location>
        <begin position="721"/>
        <end position="933"/>
    </location>
</feature>
<evidence type="ECO:0000256" key="6">
    <source>
        <dbReference type="ARBA" id="ARBA00023242"/>
    </source>
</evidence>
<dbReference type="STRING" id="50376.A0A517L4K5"/>
<evidence type="ECO:0000256" key="5">
    <source>
        <dbReference type="ARBA" id="ARBA00023204"/>
    </source>
</evidence>
<feature type="compositionally biased region" description="Polar residues" evidence="8">
    <location>
        <begin position="831"/>
        <end position="848"/>
    </location>
</feature>
<evidence type="ECO:0000256" key="2">
    <source>
        <dbReference type="ARBA" id="ARBA00006661"/>
    </source>
</evidence>
<dbReference type="GO" id="GO:0006260">
    <property type="term" value="P:DNA replication"/>
    <property type="evidence" value="ECO:0007669"/>
    <property type="project" value="InterPro"/>
</dbReference>
<dbReference type="EMBL" id="CP042188">
    <property type="protein sequence ID" value="QDS70538.1"/>
    <property type="molecule type" value="Genomic_DNA"/>
</dbReference>
<comment type="subcellular location">
    <subcellularLocation>
        <location evidence="1">Nucleus</location>
    </subcellularLocation>
</comment>
<feature type="compositionally biased region" description="Polar residues" evidence="8">
    <location>
        <begin position="181"/>
        <end position="190"/>
    </location>
</feature>
<comment type="similarity">
    <text evidence="2">Belongs to the SLX4 family.</text>
</comment>
<evidence type="ECO:0000313" key="9">
    <source>
        <dbReference type="EMBL" id="QDS70538.1"/>
    </source>
</evidence>
<dbReference type="GO" id="GO:0033557">
    <property type="term" value="C:Slx1-Slx4 complex"/>
    <property type="evidence" value="ECO:0007669"/>
    <property type="project" value="InterPro"/>
</dbReference>
<dbReference type="AlphaFoldDB" id="A0A517L4K5"/>
<evidence type="ECO:0000256" key="7">
    <source>
        <dbReference type="ARBA" id="ARBA00029496"/>
    </source>
</evidence>
<proteinExistence type="inferred from homology"/>
<dbReference type="Pfam" id="PF09494">
    <property type="entry name" value="Slx4"/>
    <property type="match status" value="1"/>
</dbReference>
<reference evidence="9 10" key="1">
    <citation type="submission" date="2019-07" db="EMBL/GenBank/DDBJ databases">
        <title>Finished genome of Venturia effusa.</title>
        <authorList>
            <person name="Young C.A."/>
            <person name="Cox M.P."/>
            <person name="Ganley A.R.D."/>
            <person name="David W.J."/>
        </authorList>
    </citation>
    <scope>NUCLEOTIDE SEQUENCE [LARGE SCALE GENOMIC DNA]</scope>
    <source>
        <strain evidence="10">albino</strain>
    </source>
</reference>
<dbReference type="InterPro" id="IPR018574">
    <property type="entry name" value="Structure-sp_endonuc_su_Slx4"/>
</dbReference>
<feature type="compositionally biased region" description="Low complexity" evidence="8">
    <location>
        <begin position="813"/>
        <end position="824"/>
    </location>
</feature>
<keyword evidence="10" id="KW-1185">Reference proteome</keyword>
<evidence type="ECO:0000256" key="3">
    <source>
        <dbReference type="ARBA" id="ARBA00022763"/>
    </source>
</evidence>
<feature type="region of interest" description="Disordered" evidence="8">
    <location>
        <begin position="1"/>
        <end position="326"/>
    </location>
</feature>
<dbReference type="GO" id="GO:0006310">
    <property type="term" value="P:DNA recombination"/>
    <property type="evidence" value="ECO:0007669"/>
    <property type="project" value="UniProtKB-KW"/>
</dbReference>
<evidence type="ECO:0000313" key="10">
    <source>
        <dbReference type="Proteomes" id="UP000316270"/>
    </source>
</evidence>
<feature type="compositionally biased region" description="Basic and acidic residues" evidence="8">
    <location>
        <begin position="308"/>
        <end position="317"/>
    </location>
</feature>
<sequence>MASTEIVLLRSSPPHQQRERDEEPTTTPPALQYVPNSSSSDGSSLPSVTKLWTKWDPKQKETGATRASPLPPGSRSRCRNRDTALPQKASVGSQTVKDMAGRKELSIEEELVDMQDENLTGGKTRVGKQIQDATKPKQSRVLAKTKSKVDTDIGVEKEAKTKAKRKSRARAITVDDEDTVSNHFGQSVGTENIEDMAAKPKAKRKSRAKPVVSTHFDRNNATAEISLETIEKTTEKTVAPATKKRKRKEVDAPQGNPKALKGAFSKSEAKASKTRNKTGKASTHFAGGDVSRDNKNETIPKSALSIPEPHESMELAEKRRKSWTPVPDTAAVQLTVNEHDIYEVPSSSQPPSPVESTSAFRSMVGSFGFDSRSVTRSASPEKANIVGPNKRRRIELIDDTTLVLTHSTTVAPALSELEVPATKEVKKMSPKKLAFSITNKVLDRYAQPADIAEKTSMFFAPRIEPPIKTVSPEKVATLVKTRKGPKARSKGSVKPRAAKKVAEEGTKAVKSKAKAKATKPKRVVDMGQKLISPSSIASRAEHQIVMFGTSSQLLTGDSPNTLRQLQEALKESEMMASIEEEPTCTAPVQRRLARGIRHTSGKLWAQQADSLVENSADSEDPSSPTIPREPDILAIIEEEVERPELPQGELTETDLLPLQYTEDGFQTLSDEIDAMDFDDLESPSNRRATAGGFMPTQTNFEEERACRSHEMSSTQALLKESTHILPRQPDPEERNFFEWHSLSSPPKALPEEKPRTESRQRAEEKASVWHSLSSASALSEGHDILGVRKSPSPVERTIKPIPKRAANAPTMRSSLFSSLTPSVSRTALRPLSTNMKSPKKSSGSQKANSEAAAATLPTATGSVQKKRGRPPKAQVKEQKATLPLHPTPKNCRKKKERADDWHDINDEILDSEPDMTPSPRRRDKRAPPSPLPDLVLNATEAATKRVNGVLANANHPQWPKIQAKLFPDITLAVKGQPRSIGGQKLTWYEKMLMYDPIVIEDLTVFVNAEGLRITVKEKEEEIRGWMVQKWCEENSVCCLWKEGLRGGVKTKY</sequence>
<keyword evidence="4" id="KW-0233">DNA recombination</keyword>
<feature type="compositionally biased region" description="Basic and acidic residues" evidence="8">
    <location>
        <begin position="896"/>
        <end position="905"/>
    </location>
</feature>
<evidence type="ECO:0000256" key="8">
    <source>
        <dbReference type="SAM" id="MobiDB-lite"/>
    </source>
</evidence>
<feature type="compositionally biased region" description="Basic and acidic residues" evidence="8">
    <location>
        <begin position="147"/>
        <end position="161"/>
    </location>
</feature>
<dbReference type="Proteomes" id="UP000316270">
    <property type="component" value="Chromosome 4"/>
</dbReference>
<keyword evidence="6" id="KW-0539">Nucleus</keyword>